<protein>
    <submittedName>
        <fullName evidence="1">Putative secreted protein</fullName>
    </submittedName>
</protein>
<sequence length="69" mass="7491">MTFTLAQASLVLVGDIVNAVKKLVQTPSQFASQGPFNGSLFDARSVLSAIASLKTCIVKLSWRRWSTSF</sequence>
<proteinExistence type="evidence at transcript level"/>
<organism evidence="1">
    <name type="scientific">Amblyomma cajennense</name>
    <name type="common">Cayenne tick</name>
    <name type="synonym">Acarus cajennensis</name>
    <dbReference type="NCBI Taxonomy" id="34607"/>
    <lineage>
        <taxon>Eukaryota</taxon>
        <taxon>Metazoa</taxon>
        <taxon>Ecdysozoa</taxon>
        <taxon>Arthropoda</taxon>
        <taxon>Chelicerata</taxon>
        <taxon>Arachnida</taxon>
        <taxon>Acari</taxon>
        <taxon>Parasitiformes</taxon>
        <taxon>Ixodida</taxon>
        <taxon>Ixodoidea</taxon>
        <taxon>Ixodidae</taxon>
        <taxon>Amblyomminae</taxon>
        <taxon>Amblyomma</taxon>
    </lineage>
</organism>
<evidence type="ECO:0000313" key="1">
    <source>
        <dbReference type="EMBL" id="JAC18730.1"/>
    </source>
</evidence>
<dbReference type="EMBL" id="GBBK01005752">
    <property type="protein sequence ID" value="JAC18730.1"/>
    <property type="molecule type" value="mRNA"/>
</dbReference>
<accession>A0A023FBI9</accession>
<reference evidence="1" key="1">
    <citation type="submission" date="2014-03" db="EMBL/GenBank/DDBJ databases">
        <title>The sialotranscriptome of Amblyomma triste, Amblyomma parvum and Amblyomma cajennense ticks, uncovered by 454-based RNA-seq.</title>
        <authorList>
            <person name="Garcia G.R."/>
            <person name="Gardinassi L.G."/>
            <person name="Ribeiro J.M."/>
            <person name="Anatriello E."/>
            <person name="Ferreira B.R."/>
            <person name="Moreira H.N."/>
            <person name="Mafra C."/>
            <person name="Olegario M.M."/>
            <person name="Szabo P.J."/>
            <person name="Miranda-Santos I.K."/>
            <person name="Maruyama S.R."/>
        </authorList>
    </citation>
    <scope>NUCLEOTIDE SEQUENCE</scope>
    <source>
        <strain evidence="1">Uberlandia</strain>
        <tissue evidence="1">Salivary glands</tissue>
    </source>
</reference>
<name>A0A023FBI9_AMBCJ</name>
<dbReference type="AlphaFoldDB" id="A0A023FBI9"/>